<comment type="caution">
    <text evidence="2">The sequence shown here is derived from an EMBL/GenBank/DDBJ whole genome shotgun (WGS) entry which is preliminary data.</text>
</comment>
<sequence>MKLVIGELIEKSGLKKKYICEQLQITRHTLKNWIEGKTFPRLDQAVQLADLLQCKVDDLYERDSND</sequence>
<dbReference type="SUPFAM" id="SSF47413">
    <property type="entry name" value="lambda repressor-like DNA-binding domains"/>
    <property type="match status" value="1"/>
</dbReference>
<dbReference type="Pfam" id="PF13443">
    <property type="entry name" value="HTH_26"/>
    <property type="match status" value="1"/>
</dbReference>
<dbReference type="Proteomes" id="UP001281447">
    <property type="component" value="Unassembled WGS sequence"/>
</dbReference>
<dbReference type="PROSITE" id="PS50943">
    <property type="entry name" value="HTH_CROC1"/>
    <property type="match status" value="1"/>
</dbReference>
<reference evidence="2 3" key="1">
    <citation type="submission" date="2023-10" db="EMBL/GenBank/DDBJ databases">
        <title>Virgibacillus halophilus 5B73C genome.</title>
        <authorList>
            <person name="Miliotis G."/>
            <person name="Sengupta P."/>
            <person name="Hameed A."/>
            <person name="Chuvochina M."/>
            <person name="Mcdonagh F."/>
            <person name="Simpson A.C."/>
            <person name="Singh N.K."/>
            <person name="Rekha P.D."/>
            <person name="Raman K."/>
            <person name="Hugenholtz P."/>
            <person name="Venkateswaran K."/>
        </authorList>
    </citation>
    <scope>NUCLEOTIDE SEQUENCE [LARGE SCALE GENOMIC DNA]</scope>
    <source>
        <strain evidence="2 3">5B73C</strain>
    </source>
</reference>
<evidence type="ECO:0000259" key="1">
    <source>
        <dbReference type="PROSITE" id="PS50943"/>
    </source>
</evidence>
<proteinExistence type="predicted"/>
<protein>
    <submittedName>
        <fullName evidence="2">Helix-turn-helix transcriptional regulator</fullName>
    </submittedName>
</protein>
<evidence type="ECO:0000313" key="2">
    <source>
        <dbReference type="EMBL" id="MDY0396751.1"/>
    </source>
</evidence>
<dbReference type="RefSeq" id="WP_390353830.1">
    <property type="nucleotide sequence ID" value="NZ_JBHUIZ010000003.1"/>
</dbReference>
<keyword evidence="3" id="KW-1185">Reference proteome</keyword>
<organism evidence="2 3">
    <name type="scientific">Tigheibacillus halophilus</name>
    <dbReference type="NCBI Taxonomy" id="361280"/>
    <lineage>
        <taxon>Bacteria</taxon>
        <taxon>Bacillati</taxon>
        <taxon>Bacillota</taxon>
        <taxon>Bacilli</taxon>
        <taxon>Bacillales</taxon>
        <taxon>Bacillaceae</taxon>
        <taxon>Tigheibacillus</taxon>
    </lineage>
</organism>
<gene>
    <name evidence="2" type="ORF">RWE15_23740</name>
</gene>
<evidence type="ECO:0000313" key="3">
    <source>
        <dbReference type="Proteomes" id="UP001281447"/>
    </source>
</evidence>
<dbReference type="InterPro" id="IPR010982">
    <property type="entry name" value="Lambda_DNA-bd_dom_sf"/>
</dbReference>
<dbReference type="InterPro" id="IPR001387">
    <property type="entry name" value="Cro/C1-type_HTH"/>
</dbReference>
<dbReference type="Gene3D" id="1.10.260.40">
    <property type="entry name" value="lambda repressor-like DNA-binding domains"/>
    <property type="match status" value="1"/>
</dbReference>
<dbReference type="CDD" id="cd00093">
    <property type="entry name" value="HTH_XRE"/>
    <property type="match status" value="1"/>
</dbReference>
<dbReference type="SMART" id="SM00530">
    <property type="entry name" value="HTH_XRE"/>
    <property type="match status" value="1"/>
</dbReference>
<accession>A0ABU5CBP9</accession>
<name>A0ABU5CBP9_9BACI</name>
<feature type="domain" description="HTH cro/C1-type" evidence="1">
    <location>
        <begin position="5"/>
        <end position="59"/>
    </location>
</feature>
<dbReference type="EMBL" id="JAWDIP010000004">
    <property type="protein sequence ID" value="MDY0396751.1"/>
    <property type="molecule type" value="Genomic_DNA"/>
</dbReference>